<reference evidence="4" key="2">
    <citation type="submission" date="2007-04" db="EMBL/GenBank/DDBJ databases">
        <title>Complete genome sequence of the nitrogen-fixing bacterium Azorhizobium caulinodans ORS571.</title>
        <authorList>
            <person name="Lee K.B."/>
            <person name="Backer P.D."/>
            <person name="Aono T."/>
            <person name="Liu C.T."/>
            <person name="Suzuki S."/>
            <person name="Suzuki T."/>
            <person name="Kaneko T."/>
            <person name="Yamada M."/>
            <person name="Tabata S."/>
            <person name="Kupfer D.M."/>
            <person name="Najar F.Z."/>
            <person name="Wiley G.B."/>
            <person name="Roe B."/>
            <person name="Binnewies T."/>
            <person name="Ussery D."/>
            <person name="Vereecke D."/>
            <person name="Gevers D."/>
            <person name="Holsters M."/>
            <person name="Oyaizu H."/>
        </authorList>
    </citation>
    <scope>NUCLEOTIDE SEQUENCE [LARGE SCALE GENOMIC DNA]</scope>
    <source>
        <strain evidence="4">ATCC 43989 / DSM 5975 / JCM 20966 / LMG 6465 / NBRC 14845 / NCIMB 13405 / ORS 571</strain>
    </source>
</reference>
<proteinExistence type="predicted"/>
<dbReference type="PROSITE" id="PS51318">
    <property type="entry name" value="TAT"/>
    <property type="match status" value="1"/>
</dbReference>
<dbReference type="KEGG" id="azc:AZC_0487"/>
<evidence type="ECO:0000259" key="2">
    <source>
        <dbReference type="Pfam" id="PF11412"/>
    </source>
</evidence>
<keyword evidence="1" id="KW-0732">Signal</keyword>
<evidence type="ECO:0000313" key="4">
    <source>
        <dbReference type="Proteomes" id="UP000000270"/>
    </source>
</evidence>
<evidence type="ECO:0000256" key="1">
    <source>
        <dbReference type="SAM" id="SignalP"/>
    </source>
</evidence>
<reference evidence="3 4" key="1">
    <citation type="journal article" date="2007" name="Appl. Environ. Microbiol.">
        <title>Rhizobial factors required for stem nodule maturation and maintenance in Sesbania rostrata-Azorhizobium caulinodans ORS571 symbiosis.</title>
        <authorList>
            <person name="Suzuki S."/>
            <person name="Aono T."/>
            <person name="Lee KB."/>
            <person name="Suzuki T."/>
            <person name="Liu CT."/>
            <person name="Miwa H."/>
            <person name="Wakao S."/>
            <person name="Iki T."/>
            <person name="Oyaizu H."/>
        </authorList>
    </citation>
    <scope>NUCLEOTIDE SEQUENCE [LARGE SCALE GENOMIC DNA]</scope>
    <source>
        <strain evidence="4">ATCC 43989 / DSM 5975 / JCM 20966 / LMG 6465 / NBRC 14845 / NCIMB 13405 / ORS 571</strain>
    </source>
</reference>
<dbReference type="AlphaFoldDB" id="A8IM49"/>
<feature type="domain" description="Thiol:disulfide interchange protein DsbD N-terminal" evidence="2">
    <location>
        <begin position="48"/>
        <end position="154"/>
    </location>
</feature>
<accession>A8IM49</accession>
<dbReference type="HOGENOM" id="CLU_047910_1_1_5"/>
<evidence type="ECO:0000313" key="3">
    <source>
        <dbReference type="EMBL" id="BAF86485.1"/>
    </source>
</evidence>
<sequence>MMISRRALLQSAALAAAVPLAQRAAAAPLSRPVQDPNAQTRLIAGPAQDGVVQAGLEMVLAPGWKTYWRYPGDSGVPPRFDWSGSKNVADVTVLWPAPHVFPDGSGGSSIGYKGRVLLPLVVRLKNPADPAELDLALDFAVCQSLCVPADARLSVPLPGTEAEAPALTEARAEVPVATPFGAGSGPAVLKVERDAGTTPPRLIITARASAEAVLLVEGPDDTWALPIPERQPAAGETVRFTLPLLGVPSDARLPGNKLTLTLVDGAKAIETTTAIPGA</sequence>
<reference evidence="3 4" key="4">
    <citation type="journal article" date="2009" name="Appl. Environ. Microbiol.">
        <title>Comparative genome-wide transcriptional profiling of Azorhizobium caulinodans ORS571 grown under free-living and symbiotic conditions.</title>
        <authorList>
            <person name="Tsukada S."/>
            <person name="Aono T."/>
            <person name="Akiba N."/>
            <person name="Lee KB."/>
            <person name="Liu CT."/>
            <person name="Toyazaki H."/>
            <person name="Oyaizu H."/>
        </authorList>
    </citation>
    <scope>NUCLEOTIDE SEQUENCE [LARGE SCALE GENOMIC DNA]</scope>
    <source>
        <strain evidence="4">ATCC 43989 / DSM 5975 / JCM 20966 / LMG 6465 / NBRC 14845 / NCIMB 13405 / ORS 571</strain>
    </source>
</reference>
<feature type="signal peptide" evidence="1">
    <location>
        <begin position="1"/>
        <end position="26"/>
    </location>
</feature>
<reference evidence="3 4" key="5">
    <citation type="journal article" date="2010" name="Appl. Environ. Microbiol.">
        <title>phrR-like gene praR of Azorhizobium caulinodans ORS571 is essential for symbiosis with Sesbania rostrata and is involved in expression of reb genes.</title>
        <authorList>
            <person name="Akiba N."/>
            <person name="Aono T."/>
            <person name="Toyazaki H."/>
            <person name="Sato S."/>
            <person name="Oyaizu H."/>
        </authorList>
    </citation>
    <scope>NUCLEOTIDE SEQUENCE [LARGE SCALE GENOMIC DNA]</scope>
    <source>
        <strain evidence="4">ATCC 43989 / DSM 5975 / JCM 20966 / LMG 6465 / NBRC 14845 / NCIMB 13405 / ORS 571</strain>
    </source>
</reference>
<organism evidence="3 4">
    <name type="scientific">Azorhizobium caulinodans (strain ATCC 43989 / DSM 5975 / JCM 20966 / LMG 6465 / NBRC 14845 / NCIMB 13405 / ORS 571)</name>
    <dbReference type="NCBI Taxonomy" id="438753"/>
    <lineage>
        <taxon>Bacteria</taxon>
        <taxon>Pseudomonadati</taxon>
        <taxon>Pseudomonadota</taxon>
        <taxon>Alphaproteobacteria</taxon>
        <taxon>Hyphomicrobiales</taxon>
        <taxon>Xanthobacteraceae</taxon>
        <taxon>Azorhizobium</taxon>
    </lineage>
</organism>
<dbReference type="STRING" id="438753.AZC_0487"/>
<name>A8IM49_AZOC5</name>
<reference evidence="3 4" key="3">
    <citation type="journal article" date="2008" name="BMC Genomics">
        <title>The genome of the versatile nitrogen fixer Azorhizobium caulinodans ORS571.</title>
        <authorList>
            <person name="Lee KB."/>
            <person name="Backer P.D."/>
            <person name="Aono T."/>
            <person name="Liu CT."/>
            <person name="Suzuki S."/>
            <person name="Suzuki T."/>
            <person name="Kaneko T."/>
            <person name="Yamada M."/>
            <person name="Tabata S."/>
            <person name="Kupfer D.M."/>
            <person name="Najar F.Z."/>
            <person name="Wiley G.B."/>
            <person name="Roe B."/>
            <person name="Binnewies T.T."/>
            <person name="Ussery D.W."/>
            <person name="D'Haeze W."/>
            <person name="Herder J.D."/>
            <person name="Gevers D."/>
            <person name="Vereecke D."/>
            <person name="Holsters M."/>
            <person name="Oyaizu H."/>
        </authorList>
    </citation>
    <scope>NUCLEOTIDE SEQUENCE [LARGE SCALE GENOMIC DNA]</scope>
    <source>
        <strain evidence="4">ATCC 43989 / DSM 5975 / JCM 20966 / LMG 6465 / NBRC 14845 / NCIMB 13405 / ORS 571</strain>
    </source>
</reference>
<dbReference type="Proteomes" id="UP000000270">
    <property type="component" value="Chromosome"/>
</dbReference>
<dbReference type="Pfam" id="PF11412">
    <property type="entry name" value="DsbD_N"/>
    <property type="match status" value="1"/>
</dbReference>
<feature type="chain" id="PRO_5002721188" description="Thiol:disulfide interchange protein DsbD N-terminal domain-containing protein" evidence="1">
    <location>
        <begin position="27"/>
        <end position="278"/>
    </location>
</feature>
<keyword evidence="4" id="KW-1185">Reference proteome</keyword>
<dbReference type="EMBL" id="AP009384">
    <property type="protein sequence ID" value="BAF86485.1"/>
    <property type="molecule type" value="Genomic_DNA"/>
</dbReference>
<dbReference type="eggNOG" id="COG4233">
    <property type="taxonomic scope" value="Bacteria"/>
</dbReference>
<protein>
    <recommendedName>
        <fullName evidence="2">Thiol:disulfide interchange protein DsbD N-terminal domain-containing protein</fullName>
    </recommendedName>
</protein>
<gene>
    <name evidence="3" type="ordered locus">AZC_0487</name>
</gene>
<reference evidence="3 4" key="6">
    <citation type="journal article" date="2011" name="Appl. Environ. Microbiol.">
        <title>Involvement of the azorhizobial chromosome partition gene (parA) in the onset of bacteroid differentiation during Sesbania rostrata stem nodule development.</title>
        <authorList>
            <person name="Liu CT."/>
            <person name="Lee KB."/>
            <person name="Wang YS."/>
            <person name="Peng MH."/>
            <person name="Lee KT."/>
            <person name="Suzuki S."/>
            <person name="Suzuki T."/>
            <person name="Oyaizu H."/>
        </authorList>
    </citation>
    <scope>NUCLEOTIDE SEQUENCE [LARGE SCALE GENOMIC DNA]</scope>
    <source>
        <strain evidence="4">ATCC 43989 / DSM 5975 / JCM 20966 / LMG 6465 / NBRC 14845 / NCIMB 13405 / ORS 571</strain>
    </source>
</reference>
<dbReference type="InterPro" id="IPR006311">
    <property type="entry name" value="TAT_signal"/>
</dbReference>
<dbReference type="InterPro" id="IPR028250">
    <property type="entry name" value="DsbDN"/>
</dbReference>